<sequence>MVDPASIAAFSGTLELVNKSVDLVRNLRKKGDDELNAAEMRNTLIDLLDHLVEVKSEFVSLKAVLLSKEEEIQSLKAELDGKNKLNFDGNLSWLEGDKTPYCTKCHEKDSLAFHLSFAKASPAREPVSIGIAEIVKHVTIHNSGIAATA</sequence>
<dbReference type="EMBL" id="CP064820">
    <property type="protein sequence ID" value="QPG07757.1"/>
    <property type="molecule type" value="Genomic_DNA"/>
</dbReference>
<reference evidence="2 3" key="1">
    <citation type="submission" date="2020-11" db="EMBL/GenBank/DDBJ databases">
        <title>Whole Genome sequence of MDR strain of Klebsiella pneumoniae K219 isolated from sputum.</title>
        <authorList>
            <person name="Aditi B.P."/>
            <person name="Mahalakshmi K."/>
            <person name="Naveen Kumar V."/>
        </authorList>
    </citation>
    <scope>NUCLEOTIDE SEQUENCE [LARGE SCALE GENOMIC DNA]</scope>
    <source>
        <strain evidence="2 3">K219</strain>
    </source>
</reference>
<gene>
    <name evidence="2" type="ORF">IUJ34_09660</name>
</gene>
<dbReference type="Proteomes" id="UP000594592">
    <property type="component" value="Chromosome"/>
</dbReference>
<evidence type="ECO:0000313" key="3">
    <source>
        <dbReference type="Proteomes" id="UP000594592"/>
    </source>
</evidence>
<proteinExistence type="predicted"/>
<protein>
    <submittedName>
        <fullName evidence="2">Uncharacterized protein</fullName>
    </submittedName>
</protein>
<dbReference type="AlphaFoldDB" id="A0A7S9E1I7"/>
<feature type="coiled-coil region" evidence="1">
    <location>
        <begin position="58"/>
        <end position="85"/>
    </location>
</feature>
<accession>A0A7S9E1I7</accession>
<name>A0A7S9E1I7_KLEPN</name>
<keyword evidence="1" id="KW-0175">Coiled coil</keyword>
<evidence type="ECO:0000313" key="2">
    <source>
        <dbReference type="EMBL" id="QPG07757.1"/>
    </source>
</evidence>
<organism evidence="2 3">
    <name type="scientific">Klebsiella pneumoniae subsp. pneumoniae</name>
    <dbReference type="NCBI Taxonomy" id="72407"/>
    <lineage>
        <taxon>Bacteria</taxon>
        <taxon>Pseudomonadati</taxon>
        <taxon>Pseudomonadota</taxon>
        <taxon>Gammaproteobacteria</taxon>
        <taxon>Enterobacterales</taxon>
        <taxon>Enterobacteriaceae</taxon>
        <taxon>Klebsiella/Raoultella group</taxon>
        <taxon>Klebsiella</taxon>
        <taxon>Klebsiella pneumoniae complex</taxon>
    </lineage>
</organism>
<evidence type="ECO:0000256" key="1">
    <source>
        <dbReference type="SAM" id="Coils"/>
    </source>
</evidence>